<proteinExistence type="predicted"/>
<evidence type="ECO:0000313" key="1">
    <source>
        <dbReference type="EMBL" id="KAG7464617.1"/>
    </source>
</evidence>
<dbReference type="Gene3D" id="1.20.120.1750">
    <property type="match status" value="1"/>
</dbReference>
<evidence type="ECO:0008006" key="3">
    <source>
        <dbReference type="Google" id="ProtNLM"/>
    </source>
</evidence>
<protein>
    <recommendedName>
        <fullName evidence="3">RBR-type E3 ubiquitin transferase</fullName>
    </recommendedName>
</protein>
<gene>
    <name evidence="1" type="ORF">MATL_G00167330</name>
</gene>
<evidence type="ECO:0000313" key="2">
    <source>
        <dbReference type="Proteomes" id="UP001046870"/>
    </source>
</evidence>
<keyword evidence="2" id="KW-1185">Reference proteome</keyword>
<organism evidence="1 2">
    <name type="scientific">Megalops atlanticus</name>
    <name type="common">Tarpon</name>
    <name type="synonym">Clupea gigantea</name>
    <dbReference type="NCBI Taxonomy" id="7932"/>
    <lineage>
        <taxon>Eukaryota</taxon>
        <taxon>Metazoa</taxon>
        <taxon>Chordata</taxon>
        <taxon>Craniata</taxon>
        <taxon>Vertebrata</taxon>
        <taxon>Euteleostomi</taxon>
        <taxon>Actinopterygii</taxon>
        <taxon>Neopterygii</taxon>
        <taxon>Teleostei</taxon>
        <taxon>Elopiformes</taxon>
        <taxon>Megalopidae</taxon>
        <taxon>Megalops</taxon>
    </lineage>
</organism>
<name>A0A9D3PQQ0_MEGAT</name>
<dbReference type="Proteomes" id="UP001046870">
    <property type="component" value="Chromosome 14"/>
</dbReference>
<sequence>MSVSQTQIQCPRCHRQGVKPSGGQRTPCVSCSKELKRIYHYCCACKREWPRGATGEKSCTLPGCETRAALLSPQTITVPHSSVYGCPFFRACPQCKALLTHTGQGCPNIVCPHCRTQFCFRCLKRGLCSFLACTIVDNSASLRALGL</sequence>
<accession>A0A9D3PQQ0</accession>
<dbReference type="SUPFAM" id="SSF57850">
    <property type="entry name" value="RING/U-box"/>
    <property type="match status" value="1"/>
</dbReference>
<dbReference type="OrthoDB" id="1431934at2759"/>
<reference evidence="1" key="1">
    <citation type="submission" date="2021-01" db="EMBL/GenBank/DDBJ databases">
        <authorList>
            <person name="Zahm M."/>
            <person name="Roques C."/>
            <person name="Cabau C."/>
            <person name="Klopp C."/>
            <person name="Donnadieu C."/>
            <person name="Jouanno E."/>
            <person name="Lampietro C."/>
            <person name="Louis A."/>
            <person name="Herpin A."/>
            <person name="Echchiki A."/>
            <person name="Berthelot C."/>
            <person name="Parey E."/>
            <person name="Roest-Crollius H."/>
            <person name="Braasch I."/>
            <person name="Postlethwait J."/>
            <person name="Bobe J."/>
            <person name="Montfort J."/>
            <person name="Bouchez O."/>
            <person name="Begum T."/>
            <person name="Mejri S."/>
            <person name="Adams A."/>
            <person name="Chen W.-J."/>
            <person name="Guiguen Y."/>
        </authorList>
    </citation>
    <scope>NUCLEOTIDE SEQUENCE</scope>
    <source>
        <strain evidence="1">YG-15Mar2019-1</strain>
        <tissue evidence="1">Brain</tissue>
    </source>
</reference>
<comment type="caution">
    <text evidence="1">The sequence shown here is derived from an EMBL/GenBank/DDBJ whole genome shotgun (WGS) entry which is preliminary data.</text>
</comment>
<dbReference type="EMBL" id="JAFDVH010000014">
    <property type="protein sequence ID" value="KAG7464617.1"/>
    <property type="molecule type" value="Genomic_DNA"/>
</dbReference>
<dbReference type="AlphaFoldDB" id="A0A9D3PQQ0"/>